<evidence type="ECO:0000256" key="4">
    <source>
        <dbReference type="RuleBase" id="RU003733"/>
    </source>
</evidence>
<evidence type="ECO:0000256" key="1">
    <source>
        <dbReference type="ARBA" id="ARBA00009156"/>
    </source>
</evidence>
<protein>
    <submittedName>
        <fullName evidence="7">L-xylulose/3-keto-L-gulonate kinase</fullName>
        <ecNumber evidence="7">2.7.1.-</ecNumber>
    </submittedName>
</protein>
<keyword evidence="2 4" id="KW-0808">Transferase</keyword>
<dbReference type="InterPro" id="IPR043129">
    <property type="entry name" value="ATPase_NBD"/>
</dbReference>
<organism evidence="7 8">
    <name type="scientific">Thermovenabulum gondwanense</name>
    <dbReference type="NCBI Taxonomy" id="520767"/>
    <lineage>
        <taxon>Bacteria</taxon>
        <taxon>Bacillati</taxon>
        <taxon>Bacillota</taxon>
        <taxon>Clostridia</taxon>
        <taxon>Thermosediminibacterales</taxon>
        <taxon>Thermosediminibacteraceae</taxon>
        <taxon>Thermovenabulum</taxon>
    </lineage>
</organism>
<evidence type="ECO:0000313" key="7">
    <source>
        <dbReference type="EMBL" id="KYO65254.1"/>
    </source>
</evidence>
<dbReference type="EC" id="2.7.1.-" evidence="7"/>
<comment type="caution">
    <text evidence="7">The sequence shown here is derived from an EMBL/GenBank/DDBJ whole genome shotgun (WGS) entry which is preliminary data.</text>
</comment>
<dbReference type="Pfam" id="PF02782">
    <property type="entry name" value="FGGY_C"/>
    <property type="match status" value="1"/>
</dbReference>
<keyword evidence="8" id="KW-1185">Reference proteome</keyword>
<dbReference type="InterPro" id="IPR018484">
    <property type="entry name" value="FGGY_N"/>
</dbReference>
<dbReference type="GO" id="GO:0016301">
    <property type="term" value="F:kinase activity"/>
    <property type="evidence" value="ECO:0007669"/>
    <property type="project" value="UniProtKB-KW"/>
</dbReference>
<reference evidence="7 8" key="1">
    <citation type="submission" date="2015-12" db="EMBL/GenBank/DDBJ databases">
        <title>Draft genome of Thermovenabulum gondwanense isolated from a red thermophilic microbial mat colonisisng an outflow channel of a bore well.</title>
        <authorList>
            <person name="Patel B.K."/>
        </authorList>
    </citation>
    <scope>NUCLEOTIDE SEQUENCE [LARGE SCALE GENOMIC DNA]</scope>
    <source>
        <strain evidence="7 8">R270</strain>
    </source>
</reference>
<evidence type="ECO:0000259" key="6">
    <source>
        <dbReference type="Pfam" id="PF02782"/>
    </source>
</evidence>
<dbReference type="InterPro" id="IPR018485">
    <property type="entry name" value="FGGY_C"/>
</dbReference>
<dbReference type="GO" id="GO:0005975">
    <property type="term" value="P:carbohydrate metabolic process"/>
    <property type="evidence" value="ECO:0007669"/>
    <property type="project" value="InterPro"/>
</dbReference>
<feature type="domain" description="Carbohydrate kinase FGGY C-terminal" evidence="6">
    <location>
        <begin position="338"/>
        <end position="441"/>
    </location>
</feature>
<dbReference type="CDD" id="cd07802">
    <property type="entry name" value="ASKHA_NBD_FGGY_EcLyxK-like"/>
    <property type="match status" value="1"/>
</dbReference>
<dbReference type="PANTHER" id="PTHR43095:SF3">
    <property type="entry name" value="L-XYLULOSE_3-KETO-L-GULONATE KINASE"/>
    <property type="match status" value="1"/>
</dbReference>
<dbReference type="PANTHER" id="PTHR43095">
    <property type="entry name" value="SUGAR KINASE"/>
    <property type="match status" value="1"/>
</dbReference>
<dbReference type="PATRIC" id="fig|520767.4.peg.1816"/>
<keyword evidence="3 4" id="KW-0418">Kinase</keyword>
<dbReference type="InterPro" id="IPR018483">
    <property type="entry name" value="Carb_kinase_FGGY_CS"/>
</dbReference>
<dbReference type="Gene3D" id="3.30.420.40">
    <property type="match status" value="2"/>
</dbReference>
<dbReference type="InterPro" id="IPR050406">
    <property type="entry name" value="FGGY_Carb_Kinase"/>
</dbReference>
<dbReference type="PIRSF" id="PIRSF000538">
    <property type="entry name" value="GlpK"/>
    <property type="match status" value="1"/>
</dbReference>
<evidence type="ECO:0000313" key="8">
    <source>
        <dbReference type="Proteomes" id="UP000075737"/>
    </source>
</evidence>
<dbReference type="InterPro" id="IPR000577">
    <property type="entry name" value="Carb_kinase_FGGY"/>
</dbReference>
<dbReference type="GO" id="GO:0016773">
    <property type="term" value="F:phosphotransferase activity, alcohol group as acceptor"/>
    <property type="evidence" value="ECO:0007669"/>
    <property type="project" value="InterPro"/>
</dbReference>
<dbReference type="PROSITE" id="PS00445">
    <property type="entry name" value="FGGY_KINASES_2"/>
    <property type="match status" value="1"/>
</dbReference>
<sequence length="498" mass="56199">MGENMTKDYILGIDAGTTKIKAGLFDIYEKMIDVESTNCKVSVGKNGEVEMNMYETWNAVIKVIKALLERNEGLKNKIIGIGVTGQGDGFWPLGKDKKPVYNAILWNDTRAKDIVLKQEEKVREICFKNNIIPLFTGANTAILKWFLEYSSKNIDNIRYILHCKDWINYNLTGEISTDYTDASTAAFDIKKREYCEEYFQILGIEDYYKCFPKPTQSHEIIGFVNKLASEQTGIAEGVPVIAGAIDVSAVAYGVGVEKKGQACTIIGTTLCNEVLIESEDVDLYNDIGSTLCYVIPDKYLRVIASQSGTTLLEWIKNLLGPDMNFYDIEKIISNLPIGSEGVVIHPYLYGERAPFKEPSACGAILGLNAKHTKANIFRAAYESLAFAFYDCYSYMPYEIKEIFVAGGGSNSIILCQMFSDMINLPVKKNCNEENGILGVVKLVKKSLGITDKNFEKNKDFEVFYPDYGNHLQYKNSFNLYKMLQVELRKFWEQRQVFS</sequence>
<gene>
    <name evidence="7" type="primary">lyx</name>
    <name evidence="7" type="ORF">ATZ99_17030</name>
</gene>
<dbReference type="Proteomes" id="UP000075737">
    <property type="component" value="Unassembled WGS sequence"/>
</dbReference>
<comment type="similarity">
    <text evidence="1 4">Belongs to the FGGY kinase family.</text>
</comment>
<name>A0A161PTP3_9FIRM</name>
<proteinExistence type="inferred from homology"/>
<dbReference type="AlphaFoldDB" id="A0A161PTP3"/>
<evidence type="ECO:0000256" key="3">
    <source>
        <dbReference type="ARBA" id="ARBA00022777"/>
    </source>
</evidence>
<evidence type="ECO:0000256" key="2">
    <source>
        <dbReference type="ARBA" id="ARBA00022679"/>
    </source>
</evidence>
<dbReference type="STRING" id="520767.ATZ99_17030"/>
<evidence type="ECO:0000259" key="5">
    <source>
        <dbReference type="Pfam" id="PF00370"/>
    </source>
</evidence>
<dbReference type="OrthoDB" id="9805576at2"/>
<accession>A0A161PTP3</accession>
<dbReference type="Pfam" id="PF00370">
    <property type="entry name" value="FGGY_N"/>
    <property type="match status" value="1"/>
</dbReference>
<dbReference type="EMBL" id="LOHZ01000036">
    <property type="protein sequence ID" value="KYO65254.1"/>
    <property type="molecule type" value="Genomic_DNA"/>
</dbReference>
<dbReference type="SUPFAM" id="SSF53067">
    <property type="entry name" value="Actin-like ATPase domain"/>
    <property type="match status" value="2"/>
</dbReference>
<feature type="domain" description="Carbohydrate kinase FGGY N-terminal" evidence="5">
    <location>
        <begin position="9"/>
        <end position="252"/>
    </location>
</feature>